<organism evidence="6 7">
    <name type="scientific">Streptomyces galilaeus</name>
    <dbReference type="NCBI Taxonomy" id="33899"/>
    <lineage>
        <taxon>Bacteria</taxon>
        <taxon>Bacillati</taxon>
        <taxon>Actinomycetota</taxon>
        <taxon>Actinomycetes</taxon>
        <taxon>Kitasatosporales</taxon>
        <taxon>Streptomycetaceae</taxon>
        <taxon>Streptomyces</taxon>
    </lineage>
</organism>
<feature type="domain" description="SF3 helicase" evidence="5">
    <location>
        <begin position="538"/>
        <end position="697"/>
    </location>
</feature>
<dbReference type="PANTHER" id="PTHR35372:SF2">
    <property type="entry name" value="SF3 HELICASE DOMAIN-CONTAINING PROTEIN"/>
    <property type="match status" value="1"/>
</dbReference>
<dbReference type="InterPro" id="IPR014015">
    <property type="entry name" value="Helicase_SF3_DNA-vir"/>
</dbReference>
<keyword evidence="3" id="KW-0067">ATP-binding</keyword>
<dbReference type="Pfam" id="PF19263">
    <property type="entry name" value="DUF5906"/>
    <property type="match status" value="1"/>
</dbReference>
<keyword evidence="2" id="KW-0378">Hydrolase</keyword>
<sequence length="832" mass="91121">MDASAILDRFDEVHDQPDGGYIALCPAHNDSRPSLRIWFGEDGRVRMTCRAGCETKDVIAAVRLPWSAMFNSTGLARVVSSVKPETVGAAHAAALREYLDSAQTALHAEGTYDASVAVGYAVRRFGMTRDLAARLGLGYDDGTVPGLSFTDAEGRQRNYRSPGFMRHPRLIVPLISFDGTPRGLQGRDVSGDCPARWMSLSNPDGFRWGAYGVMYADQPTDTFIVTEGPGDGLTAVAAGYNAVIIRGASLVNSPELVAELAAGLEGKRVVLAGDNDQAGNGFTQRLADGLAEHGVPSQALAIPFAGDDLTDWRARNVNDFPAALAAAVEAPEPSQAEALALPTDTADRQLTPDMVESITDMYYSTLRDYGASDVQGAYLLSAFADGQVKYAPGLGFFIWTGRVWERSDSKVRNMVHFIGRALTAAAKIKTAEKTADQKEDPGEGLRKASKGFTTRRKIDDLLAELQTVPSVHVDPTDFDARPDLLSFANGTVDLRTGRIREHRKEDLLTYCLAVDYQPAATCERWEAFLTEVFPDMPEMPSYFQRLVGYGVTGHTSEQCFCVLWGQGANGKSVATDTLTSIFRDVVETTPFSTFEEKSSGGIPNDIAALRGSRLVMASEGESGKPMSEAMLKRVTGKDEITARFLRQEFFTFKPTFLLMLATNFKPKFRGQDEGLWRRVKLLPFTRFFAPEERDHTLDQKLLAEAEGIAAWAVRGAMEWYRSGLQDPQYIVDATKDYRRTSDALAGFFPGVLERAPASCELSAGQAYQVYTHWCEAEGLPQRERWTRRTFLDAMAERKVQRTNTTKGVALSGVRIAADHADVPDDAGIFAEG</sequence>
<dbReference type="InterPro" id="IPR006500">
    <property type="entry name" value="Helicase_put_C_phage/plasmid"/>
</dbReference>
<keyword evidence="1" id="KW-0547">Nucleotide-binding</keyword>
<evidence type="ECO:0000313" key="7">
    <source>
        <dbReference type="Proteomes" id="UP001631993"/>
    </source>
</evidence>
<dbReference type="InterPro" id="IPR006171">
    <property type="entry name" value="TOPRIM_dom"/>
</dbReference>
<evidence type="ECO:0000259" key="5">
    <source>
        <dbReference type="PROSITE" id="PS51206"/>
    </source>
</evidence>
<dbReference type="InterPro" id="IPR045455">
    <property type="entry name" value="NrS-1_pol-like_helicase"/>
</dbReference>
<comment type="caution">
    <text evidence="6">The sequence shown here is derived from an EMBL/GenBank/DDBJ whole genome shotgun (WGS) entry which is preliminary data.</text>
</comment>
<dbReference type="CDD" id="cd01029">
    <property type="entry name" value="TOPRIM_primases"/>
    <property type="match status" value="1"/>
</dbReference>
<accession>A0ABW9IPS1</accession>
<evidence type="ECO:0000256" key="1">
    <source>
        <dbReference type="ARBA" id="ARBA00022741"/>
    </source>
</evidence>
<dbReference type="Gene3D" id="3.40.50.300">
    <property type="entry name" value="P-loop containing nucleotide triphosphate hydrolases"/>
    <property type="match status" value="1"/>
</dbReference>
<proteinExistence type="predicted"/>
<keyword evidence="7" id="KW-1185">Reference proteome</keyword>
<dbReference type="PROSITE" id="PS50880">
    <property type="entry name" value="TOPRIM"/>
    <property type="match status" value="1"/>
</dbReference>
<dbReference type="InterPro" id="IPR034154">
    <property type="entry name" value="TOPRIM_DnaG/twinkle"/>
</dbReference>
<dbReference type="InterPro" id="IPR027417">
    <property type="entry name" value="P-loop_NTPase"/>
</dbReference>
<dbReference type="Proteomes" id="UP001631993">
    <property type="component" value="Unassembled WGS sequence"/>
</dbReference>
<dbReference type="PROSITE" id="PS51206">
    <property type="entry name" value="SF3_HELICASE_1"/>
    <property type="match status" value="1"/>
</dbReference>
<dbReference type="Pfam" id="PF08706">
    <property type="entry name" value="D5_N"/>
    <property type="match status" value="1"/>
</dbReference>
<dbReference type="NCBIfam" id="TIGR01613">
    <property type="entry name" value="primase_Cterm"/>
    <property type="match status" value="1"/>
</dbReference>
<dbReference type="EMBL" id="JBJVNE010000014">
    <property type="protein sequence ID" value="MFM9649982.1"/>
    <property type="molecule type" value="Genomic_DNA"/>
</dbReference>
<dbReference type="SUPFAM" id="SSF56731">
    <property type="entry name" value="DNA primase core"/>
    <property type="match status" value="1"/>
</dbReference>
<reference evidence="6 7" key="1">
    <citation type="submission" date="2024-12" db="EMBL/GenBank/DDBJ databases">
        <title>Forecasting of Potato common scab and diversities of Pathogenic streptomyces spp. in china.</title>
        <authorList>
            <person name="Handique U."/>
            <person name="Wu J."/>
        </authorList>
    </citation>
    <scope>NUCLEOTIDE SEQUENCE [LARGE SCALE GENOMIC DNA]</scope>
    <source>
        <strain evidence="6 7">ZRIMU1585</strain>
    </source>
</reference>
<evidence type="ECO:0000256" key="2">
    <source>
        <dbReference type="ARBA" id="ARBA00022801"/>
    </source>
</evidence>
<evidence type="ECO:0000313" key="6">
    <source>
        <dbReference type="EMBL" id="MFM9649982.1"/>
    </source>
</evidence>
<evidence type="ECO:0000259" key="4">
    <source>
        <dbReference type="PROSITE" id="PS50880"/>
    </source>
</evidence>
<dbReference type="InterPro" id="IPR014818">
    <property type="entry name" value="Phage/plasmid_primase_P4_C"/>
</dbReference>
<dbReference type="Gene3D" id="3.40.1360.10">
    <property type="match status" value="1"/>
</dbReference>
<protein>
    <submittedName>
        <fullName evidence="6">Phage/plasmid primase, P4 family</fullName>
    </submittedName>
</protein>
<dbReference type="RefSeq" id="WP_409097736.1">
    <property type="nucleotide sequence ID" value="NZ_JBJVNE010000014.1"/>
</dbReference>
<dbReference type="Pfam" id="PF13155">
    <property type="entry name" value="Toprim_2"/>
    <property type="match status" value="1"/>
</dbReference>
<name>A0ABW9IPS1_STRGJ</name>
<evidence type="ECO:0000256" key="3">
    <source>
        <dbReference type="ARBA" id="ARBA00022840"/>
    </source>
</evidence>
<dbReference type="SMART" id="SM00493">
    <property type="entry name" value="TOPRIM"/>
    <property type="match status" value="1"/>
</dbReference>
<dbReference type="InterPro" id="IPR051620">
    <property type="entry name" value="ORF904-like_C"/>
</dbReference>
<feature type="domain" description="Toprim" evidence="4">
    <location>
        <begin position="221"/>
        <end position="305"/>
    </location>
</feature>
<dbReference type="PANTHER" id="PTHR35372">
    <property type="entry name" value="ATP BINDING PROTEIN-RELATED"/>
    <property type="match status" value="1"/>
</dbReference>
<gene>
    <name evidence="6" type="ORF">ACKI1S_28015</name>
</gene>
<dbReference type="SMART" id="SM00885">
    <property type="entry name" value="D5_N"/>
    <property type="match status" value="1"/>
</dbReference>